<dbReference type="AlphaFoldDB" id="A0AAE3DAT1"/>
<evidence type="ECO:0000313" key="2">
    <source>
        <dbReference type="Proteomes" id="UP001198220"/>
    </source>
</evidence>
<sequence>MKKKKNDDFLMSPTVDYCFKELLAYPEVRKGFVAAILGKNPEEIEF</sequence>
<evidence type="ECO:0000313" key="1">
    <source>
        <dbReference type="EMBL" id="MCC2127173.1"/>
    </source>
</evidence>
<dbReference type="RefSeq" id="WP_308459886.1">
    <property type="nucleotide sequence ID" value="NZ_JAJEPS010000016.1"/>
</dbReference>
<reference evidence="1 2" key="1">
    <citation type="submission" date="2021-10" db="EMBL/GenBank/DDBJ databases">
        <title>Anaerobic single-cell dispensing facilitates the cultivation of human gut bacteria.</title>
        <authorList>
            <person name="Afrizal A."/>
        </authorList>
    </citation>
    <scope>NUCLEOTIDE SEQUENCE [LARGE SCALE GENOMIC DNA]</scope>
    <source>
        <strain evidence="1 2">CLA-AA-H276</strain>
    </source>
</reference>
<accession>A0AAE3DAT1</accession>
<gene>
    <name evidence="1" type="ORF">LKD36_13450</name>
</gene>
<proteinExistence type="predicted"/>
<protein>
    <submittedName>
        <fullName evidence="1">Uncharacterized protein</fullName>
    </submittedName>
</protein>
<comment type="caution">
    <text evidence="1">The sequence shown here is derived from an EMBL/GenBank/DDBJ whole genome shotgun (WGS) entry which is preliminary data.</text>
</comment>
<keyword evidence="2" id="KW-1185">Reference proteome</keyword>
<dbReference type="EMBL" id="JAJEPS010000016">
    <property type="protein sequence ID" value="MCC2127173.1"/>
    <property type="molecule type" value="Genomic_DNA"/>
</dbReference>
<organism evidence="1 2">
    <name type="scientific">Hominiventricola filiformis</name>
    <dbReference type="NCBI Taxonomy" id="2885352"/>
    <lineage>
        <taxon>Bacteria</taxon>
        <taxon>Bacillati</taxon>
        <taxon>Bacillota</taxon>
        <taxon>Clostridia</taxon>
        <taxon>Lachnospirales</taxon>
        <taxon>Lachnospiraceae</taxon>
        <taxon>Hominiventricola</taxon>
    </lineage>
</organism>
<dbReference type="Proteomes" id="UP001198220">
    <property type="component" value="Unassembled WGS sequence"/>
</dbReference>
<name>A0AAE3DAT1_9FIRM</name>